<dbReference type="Proteomes" id="UP000198822">
    <property type="component" value="Chromosome I"/>
</dbReference>
<feature type="transmembrane region" description="Helical" evidence="1">
    <location>
        <begin position="134"/>
        <end position="154"/>
    </location>
</feature>
<dbReference type="EMBL" id="LT629695">
    <property type="protein sequence ID" value="SDI01477.1"/>
    <property type="molecule type" value="Genomic_DNA"/>
</dbReference>
<evidence type="ECO:0000313" key="3">
    <source>
        <dbReference type="Proteomes" id="UP000198822"/>
    </source>
</evidence>
<keyword evidence="1" id="KW-0812">Transmembrane</keyword>
<dbReference type="STRING" id="399736.SAMN04489720_3208"/>
<evidence type="ECO:0000313" key="2">
    <source>
        <dbReference type="EMBL" id="SDI01477.1"/>
    </source>
</evidence>
<dbReference type="AlphaFoldDB" id="A0A1G8H4A4"/>
<feature type="transmembrane region" description="Helical" evidence="1">
    <location>
        <begin position="193"/>
        <end position="213"/>
    </location>
</feature>
<accession>A0A1G8H4A4</accession>
<name>A0A1G8H4A4_9MICO</name>
<keyword evidence="1" id="KW-0472">Membrane</keyword>
<protein>
    <submittedName>
        <fullName evidence="2">Uncharacterized protein</fullName>
    </submittedName>
</protein>
<proteinExistence type="predicted"/>
<sequence length="222" mass="24282">MMHLMDDATHRMAIDAARARFDAGEHRAAWDLLGARARAHPTVPAYREALADLHRRVDHPDQVGRWGAHDVDRLTDRERRALRRSLVGFRSEAAVRDYLVLDGELPTIVRDHLADVGEQEVEDRIEGTKFAGHTVAALGALTLAVGLGTVGYRAFIGADDVQRVAQTYACFLLGEVILAGLAYATFACLRRRWVLCGLIAVVVVAAIVLLGRADLTAPIPFG</sequence>
<organism evidence="2 3">
    <name type="scientific">Agrococcus jejuensis</name>
    <dbReference type="NCBI Taxonomy" id="399736"/>
    <lineage>
        <taxon>Bacteria</taxon>
        <taxon>Bacillati</taxon>
        <taxon>Actinomycetota</taxon>
        <taxon>Actinomycetes</taxon>
        <taxon>Micrococcales</taxon>
        <taxon>Microbacteriaceae</taxon>
        <taxon>Agrococcus</taxon>
    </lineage>
</organism>
<evidence type="ECO:0000256" key="1">
    <source>
        <dbReference type="SAM" id="Phobius"/>
    </source>
</evidence>
<reference evidence="3" key="1">
    <citation type="submission" date="2016-10" db="EMBL/GenBank/DDBJ databases">
        <authorList>
            <person name="Varghese N."/>
            <person name="Submissions S."/>
        </authorList>
    </citation>
    <scope>NUCLEOTIDE SEQUENCE [LARGE SCALE GENOMIC DNA]</scope>
    <source>
        <strain evidence="3">DSM 22002</strain>
    </source>
</reference>
<keyword evidence="1" id="KW-1133">Transmembrane helix</keyword>
<feature type="transmembrane region" description="Helical" evidence="1">
    <location>
        <begin position="166"/>
        <end position="186"/>
    </location>
</feature>
<keyword evidence="3" id="KW-1185">Reference proteome</keyword>
<gene>
    <name evidence="2" type="ORF">SAMN04489720_3208</name>
</gene>